<evidence type="ECO:0000313" key="3">
    <source>
        <dbReference type="Proteomes" id="UP000736583"/>
    </source>
</evidence>
<comment type="caution">
    <text evidence="2">The sequence shown here is derived from an EMBL/GenBank/DDBJ whole genome shotgun (WGS) entry which is preliminary data.</text>
</comment>
<feature type="transmembrane region" description="Helical" evidence="1">
    <location>
        <begin position="171"/>
        <end position="187"/>
    </location>
</feature>
<proteinExistence type="predicted"/>
<feature type="transmembrane region" description="Helical" evidence="1">
    <location>
        <begin position="144"/>
        <end position="164"/>
    </location>
</feature>
<reference evidence="2 3" key="1">
    <citation type="submission" date="2021-06" db="EMBL/GenBank/DDBJ databases">
        <authorList>
            <person name="Sun Q."/>
            <person name="Li D."/>
        </authorList>
    </citation>
    <scope>NUCLEOTIDE SEQUENCE [LARGE SCALE GENOMIC DNA]</scope>
    <source>
        <strain evidence="2 3">MSJ-4</strain>
    </source>
</reference>
<gene>
    <name evidence="2" type="ORF">KQI89_14610</name>
</gene>
<feature type="transmembrane region" description="Helical" evidence="1">
    <location>
        <begin position="207"/>
        <end position="231"/>
    </location>
</feature>
<feature type="transmembrane region" description="Helical" evidence="1">
    <location>
        <begin position="56"/>
        <end position="78"/>
    </location>
</feature>
<dbReference type="Proteomes" id="UP000736583">
    <property type="component" value="Unassembled WGS sequence"/>
</dbReference>
<dbReference type="EMBL" id="JAHLQL010000006">
    <property type="protein sequence ID" value="MBU5592980.1"/>
    <property type="molecule type" value="Genomic_DNA"/>
</dbReference>
<dbReference type="RefSeq" id="WP_216457672.1">
    <property type="nucleotide sequence ID" value="NZ_JAHLQL010000006.1"/>
</dbReference>
<feature type="transmembrane region" description="Helical" evidence="1">
    <location>
        <begin position="99"/>
        <end position="124"/>
    </location>
</feature>
<keyword evidence="1" id="KW-1133">Transmembrane helix</keyword>
<dbReference type="Pfam" id="PF12730">
    <property type="entry name" value="ABC2_membrane_4"/>
    <property type="match status" value="1"/>
</dbReference>
<protein>
    <submittedName>
        <fullName evidence="2">ABC transporter permease</fullName>
    </submittedName>
</protein>
<sequence>MNFVLECKKLKRTALFPALFLGGILSAAFPIINLFARGTSFVSLPHPPLEILVNSNWAMMVMLNSFLMVLGACIIYHIEFADNAIQRMDSLPIRPSSLFLSKFILLSVVLVVVFIIEGMAFLFCTWKWFGVMEDIIIDLVKFEIYSYLLSLPVLSIMLTVSSFFQNMWTTVGIGVIGIFASQILNNVDILRYFPFLMPYQSSLGESIALDTTLCIIAVAETIMFLTFGIILSKIRRNAQ</sequence>
<organism evidence="2 3">
    <name type="scientific">Clostridium simiarum</name>
    <dbReference type="NCBI Taxonomy" id="2841506"/>
    <lineage>
        <taxon>Bacteria</taxon>
        <taxon>Bacillati</taxon>
        <taxon>Bacillota</taxon>
        <taxon>Clostridia</taxon>
        <taxon>Eubacteriales</taxon>
        <taxon>Clostridiaceae</taxon>
        <taxon>Clostridium</taxon>
    </lineage>
</organism>
<keyword evidence="3" id="KW-1185">Reference proteome</keyword>
<feature type="transmembrane region" description="Helical" evidence="1">
    <location>
        <begin position="14"/>
        <end position="36"/>
    </location>
</feature>
<name>A0ABS6F3B5_9CLOT</name>
<keyword evidence="1" id="KW-0472">Membrane</keyword>
<accession>A0ABS6F3B5</accession>
<keyword evidence="1" id="KW-0812">Transmembrane</keyword>
<evidence type="ECO:0000256" key="1">
    <source>
        <dbReference type="SAM" id="Phobius"/>
    </source>
</evidence>
<evidence type="ECO:0000313" key="2">
    <source>
        <dbReference type="EMBL" id="MBU5592980.1"/>
    </source>
</evidence>